<protein>
    <submittedName>
        <fullName evidence="11">Outer membrane protein assembly factor</fullName>
    </submittedName>
</protein>
<evidence type="ECO:0000256" key="1">
    <source>
        <dbReference type="ARBA" id="ARBA00004370"/>
    </source>
</evidence>
<dbReference type="EMBL" id="RSED01000014">
    <property type="protein sequence ID" value="RRS03147.1"/>
    <property type="molecule type" value="Genomic_DNA"/>
</dbReference>
<dbReference type="RefSeq" id="WP_125244441.1">
    <property type="nucleotide sequence ID" value="NZ_RSED01000014.1"/>
</dbReference>
<evidence type="ECO:0000256" key="2">
    <source>
        <dbReference type="ARBA" id="ARBA00022452"/>
    </source>
</evidence>
<name>A0A3R8S5Y5_9BURK</name>
<evidence type="ECO:0000256" key="6">
    <source>
        <dbReference type="ARBA" id="ARBA00023237"/>
    </source>
</evidence>
<keyword evidence="6" id="KW-0998">Cell outer membrane</keyword>
<evidence type="ECO:0000256" key="7">
    <source>
        <dbReference type="SAM" id="MobiDB-lite"/>
    </source>
</evidence>
<evidence type="ECO:0000256" key="5">
    <source>
        <dbReference type="ARBA" id="ARBA00023136"/>
    </source>
</evidence>
<evidence type="ECO:0000313" key="11">
    <source>
        <dbReference type="EMBL" id="RRS03147.1"/>
    </source>
</evidence>
<evidence type="ECO:0000256" key="4">
    <source>
        <dbReference type="ARBA" id="ARBA00022729"/>
    </source>
</evidence>
<reference evidence="11 12" key="1">
    <citation type="submission" date="2018-12" db="EMBL/GenBank/DDBJ databases">
        <title>The whole draft genome of Aquabacterium sp. SJQ9.</title>
        <authorList>
            <person name="Sun L."/>
            <person name="Gao X."/>
            <person name="Chen W."/>
            <person name="Huang K."/>
        </authorList>
    </citation>
    <scope>NUCLEOTIDE SEQUENCE [LARGE SCALE GENOMIC DNA]</scope>
    <source>
        <strain evidence="11 12">SJQ9</strain>
    </source>
</reference>
<dbReference type="PANTHER" id="PTHR12815:SF47">
    <property type="entry name" value="TRANSLOCATION AND ASSEMBLY MODULE SUBUNIT TAMA"/>
    <property type="match status" value="1"/>
</dbReference>
<feature type="domain" description="Bacterial surface antigen (D15)" evidence="9">
    <location>
        <begin position="402"/>
        <end position="685"/>
    </location>
</feature>
<feature type="region of interest" description="Disordered" evidence="7">
    <location>
        <begin position="105"/>
        <end position="146"/>
    </location>
</feature>
<feature type="chain" id="PRO_5018791251" evidence="8">
    <location>
        <begin position="27"/>
        <end position="686"/>
    </location>
</feature>
<keyword evidence="12" id="KW-1185">Reference proteome</keyword>
<proteinExistence type="predicted"/>
<evidence type="ECO:0000256" key="8">
    <source>
        <dbReference type="SAM" id="SignalP"/>
    </source>
</evidence>
<feature type="compositionally biased region" description="Low complexity" evidence="7">
    <location>
        <begin position="34"/>
        <end position="61"/>
    </location>
</feature>
<dbReference type="Pfam" id="PF01103">
    <property type="entry name" value="Omp85"/>
    <property type="match status" value="1"/>
</dbReference>
<dbReference type="Gene3D" id="3.10.20.310">
    <property type="entry name" value="membrane protein fhac"/>
    <property type="match status" value="2"/>
</dbReference>
<dbReference type="AlphaFoldDB" id="A0A3R8S5Y5"/>
<dbReference type="OrthoDB" id="9769707at2"/>
<dbReference type="InterPro" id="IPR010827">
    <property type="entry name" value="BamA/TamA_POTRA"/>
</dbReference>
<feature type="compositionally biased region" description="Low complexity" evidence="7">
    <location>
        <begin position="127"/>
        <end position="136"/>
    </location>
</feature>
<evidence type="ECO:0000256" key="3">
    <source>
        <dbReference type="ARBA" id="ARBA00022692"/>
    </source>
</evidence>
<evidence type="ECO:0000313" key="12">
    <source>
        <dbReference type="Proteomes" id="UP000269265"/>
    </source>
</evidence>
<dbReference type="InterPro" id="IPR039910">
    <property type="entry name" value="D15-like"/>
</dbReference>
<comment type="caution">
    <text evidence="11">The sequence shown here is derived from an EMBL/GenBank/DDBJ whole genome shotgun (WGS) entry which is preliminary data.</text>
</comment>
<gene>
    <name evidence="11" type="ORF">EIP75_16790</name>
</gene>
<dbReference type="Gene3D" id="2.40.160.50">
    <property type="entry name" value="membrane protein fhac: a member of the omp85/tpsb transporter family"/>
    <property type="match status" value="1"/>
</dbReference>
<dbReference type="PANTHER" id="PTHR12815">
    <property type="entry name" value="SORTING AND ASSEMBLY MACHINERY SAMM50 PROTEIN FAMILY MEMBER"/>
    <property type="match status" value="1"/>
</dbReference>
<keyword evidence="4 8" id="KW-0732">Signal</keyword>
<feature type="signal peptide" evidence="8">
    <location>
        <begin position="1"/>
        <end position="26"/>
    </location>
</feature>
<dbReference type="Pfam" id="PF07244">
    <property type="entry name" value="POTRA"/>
    <property type="match status" value="1"/>
</dbReference>
<organism evidence="11 12">
    <name type="scientific">Aquabacterium soli</name>
    <dbReference type="NCBI Taxonomy" id="2493092"/>
    <lineage>
        <taxon>Bacteria</taxon>
        <taxon>Pseudomonadati</taxon>
        <taxon>Pseudomonadota</taxon>
        <taxon>Betaproteobacteria</taxon>
        <taxon>Burkholderiales</taxon>
        <taxon>Aquabacterium</taxon>
    </lineage>
</organism>
<keyword evidence="3" id="KW-0812">Transmembrane</keyword>
<feature type="region of interest" description="Disordered" evidence="7">
    <location>
        <begin position="34"/>
        <end position="63"/>
    </location>
</feature>
<keyword evidence="2" id="KW-1134">Transmembrane beta strand</keyword>
<feature type="domain" description="POTRA" evidence="10">
    <location>
        <begin position="301"/>
        <end position="370"/>
    </location>
</feature>
<evidence type="ECO:0000259" key="9">
    <source>
        <dbReference type="Pfam" id="PF01103"/>
    </source>
</evidence>
<dbReference type="GO" id="GO:0019867">
    <property type="term" value="C:outer membrane"/>
    <property type="evidence" value="ECO:0007669"/>
    <property type="project" value="InterPro"/>
</dbReference>
<dbReference type="Proteomes" id="UP000269265">
    <property type="component" value="Unassembled WGS sequence"/>
</dbReference>
<keyword evidence="5" id="KW-0472">Membrane</keyword>
<comment type="subcellular location">
    <subcellularLocation>
        <location evidence="1">Membrane</location>
    </subcellularLocation>
</comment>
<feature type="compositionally biased region" description="Basic and acidic residues" evidence="7">
    <location>
        <begin position="110"/>
        <end position="119"/>
    </location>
</feature>
<accession>A0A3R8S5Y5</accession>
<dbReference type="InterPro" id="IPR000184">
    <property type="entry name" value="Bac_surfAg_D15"/>
</dbReference>
<sequence>MLKAFGRAWRMAGTGGAGLLALAAAAQNPPAAVPASAAAAPPASAAPSATAPPADGTTRPATARRRAPLAWTLSIVAPKPLDDLLRSYLDISRYQAQVAEAAKKAAKAGGDQKGEQNGDDRDESPEADSPASAAAIPNPPASTGVGITRGELRRLVAASPEQARSLLEAEGYFASDIKVSMSDEAAGSPVVVKIEVQPGPKARVEQVQLVFEGELDVQNEKGDRDAVSLVRRLNRQWALSPGKPFLQSAWSSAKNGTLATLRAEGYAAAVWSGTAATVDAEAHTAKLFVVADSGPRFFYGPLKIEGLKRQPESAIRNSAGFRQGDPYREAQVLDFQERLQKLNLFESVFVTLADDPAQAKDAPLTVQVRELPLQQATFGIGASSDTGPRVSVEHLHRLLWGQPWQAKSKVQLGREESVLQTDLTSHPTEGRKRWLAALQASRLLDTDDARTLSYRVRGGQMDEGDRLERTTYAEFLRAKVTSSEGVDVSDASALSVNQQLVWRDVDSQILPTRGFTANVQGSVGHTFSTMDEAGWFGRAYGRLTWYRPLPAQWYAMVRGEGGHVFAADDVSVPDTLLFRAGGDESVRGYGYRSLGVQKNGVTVGARTMFTGSAELARPISQRFPSLWGAVFVDAGDAADRWADLDPKLGYGVGVRWRSPVGPLRLDLAYGQEVKQYRIHFSVGITL</sequence>
<evidence type="ECO:0000259" key="10">
    <source>
        <dbReference type="Pfam" id="PF07244"/>
    </source>
</evidence>